<dbReference type="AlphaFoldDB" id="B9L926"/>
<dbReference type="HOGENOM" id="CLU_1264765_0_0_7"/>
<evidence type="ECO:0008006" key="3">
    <source>
        <dbReference type="Google" id="ProtNLM"/>
    </source>
</evidence>
<dbReference type="EMBL" id="CP001279">
    <property type="protein sequence ID" value="ACM92908.1"/>
    <property type="molecule type" value="Genomic_DNA"/>
</dbReference>
<proteinExistence type="predicted"/>
<name>B9L926_NAUPA</name>
<gene>
    <name evidence="1" type="ordered locus">NAMH_0729</name>
</gene>
<reference evidence="1 2" key="1">
    <citation type="journal article" date="2009" name="PLoS Genet.">
        <title>Adaptations to submarine hydrothermal environments exemplified by the genome of Nautilia profundicola.</title>
        <authorList>
            <person name="Campbell B.J."/>
            <person name="Smith J.L."/>
            <person name="Hanson T.E."/>
            <person name="Klotz M.G."/>
            <person name="Stein L.Y."/>
            <person name="Lee C.K."/>
            <person name="Wu D."/>
            <person name="Robinson J.M."/>
            <person name="Khouri H.M."/>
            <person name="Eisen J.A."/>
            <person name="Cary S.C."/>
        </authorList>
    </citation>
    <scope>NUCLEOTIDE SEQUENCE [LARGE SCALE GENOMIC DNA]</scope>
    <source>
        <strain evidence="2">ATCC BAA-1463 / DSM 18972 / AmH</strain>
    </source>
</reference>
<dbReference type="OrthoDB" id="5469813at2"/>
<evidence type="ECO:0000313" key="1">
    <source>
        <dbReference type="EMBL" id="ACM92908.1"/>
    </source>
</evidence>
<protein>
    <recommendedName>
        <fullName evidence="3">Transposase</fullName>
    </recommendedName>
</protein>
<organism evidence="1 2">
    <name type="scientific">Nautilia profundicola (strain ATCC BAA-1463 / DSM 18972 / AmH)</name>
    <dbReference type="NCBI Taxonomy" id="598659"/>
    <lineage>
        <taxon>Bacteria</taxon>
        <taxon>Pseudomonadati</taxon>
        <taxon>Campylobacterota</taxon>
        <taxon>Epsilonproteobacteria</taxon>
        <taxon>Nautiliales</taxon>
        <taxon>Nautiliaceae</taxon>
        <taxon>Nautilia</taxon>
    </lineage>
</organism>
<sequence length="204" mass="24621">MSCVYCDHYILYKLKDGYYKCAKCKRKFSPKKIDRKAKILHAFLLEYTPSQIAEKFGFAYASVVKEIGHIREVMAKICEDEFLKKNEITEFDEYLYIPKTNKKDLKSIYTAQNFLTIDYGGKIYNILLNDMKVYENMDPEEIKKLLRQSHIIKIKQNINIPMFWEYFENFITKFKGIKKDKFFYYLKEAEFRFNKFKIEVKDIV</sequence>
<dbReference type="eggNOG" id="COG3677">
    <property type="taxonomic scope" value="Bacteria"/>
</dbReference>
<dbReference type="RefSeq" id="WP_015901960.1">
    <property type="nucleotide sequence ID" value="NC_012115.1"/>
</dbReference>
<accession>B9L926</accession>
<dbReference type="KEGG" id="nam:NAMH_0729"/>
<evidence type="ECO:0000313" key="2">
    <source>
        <dbReference type="Proteomes" id="UP000000448"/>
    </source>
</evidence>
<keyword evidence="2" id="KW-1185">Reference proteome</keyword>
<dbReference type="Proteomes" id="UP000000448">
    <property type="component" value="Chromosome"/>
</dbReference>
<dbReference type="STRING" id="598659.NAMH_0729"/>